<dbReference type="InterPro" id="IPR036010">
    <property type="entry name" value="2Fe-2S_ferredoxin-like_sf"/>
</dbReference>
<dbReference type="GO" id="GO:0051539">
    <property type="term" value="F:4 iron, 4 sulfur cluster binding"/>
    <property type="evidence" value="ECO:0007669"/>
    <property type="project" value="UniProtKB-KW"/>
</dbReference>
<organism evidence="17 18">
    <name type="scientific">Nitratiruptor tergarcus DSM 16512</name>
    <dbReference type="NCBI Taxonomy" id="1069081"/>
    <lineage>
        <taxon>Bacteria</taxon>
        <taxon>Pseudomonadati</taxon>
        <taxon>Campylobacterota</taxon>
        <taxon>Epsilonproteobacteria</taxon>
        <taxon>Nautiliales</taxon>
        <taxon>Nitratiruptoraceae</taxon>
        <taxon>Nitratiruptor</taxon>
    </lineage>
</organism>
<dbReference type="Pfam" id="PF10588">
    <property type="entry name" value="NADH-G_4Fe-4S_3"/>
    <property type="match status" value="1"/>
</dbReference>
<evidence type="ECO:0000256" key="2">
    <source>
        <dbReference type="ARBA" id="ARBA00004370"/>
    </source>
</evidence>
<dbReference type="PROSITE" id="PS00198">
    <property type="entry name" value="4FE4S_FER_1"/>
    <property type="match status" value="1"/>
</dbReference>
<evidence type="ECO:0000256" key="7">
    <source>
        <dbReference type="ARBA" id="ARBA00022737"/>
    </source>
</evidence>
<comment type="subcellular location">
    <subcellularLocation>
        <location evidence="2">Membrane</location>
    </subcellularLocation>
</comment>
<reference evidence="18" key="1">
    <citation type="submission" date="2017-04" db="EMBL/GenBank/DDBJ databases">
        <authorList>
            <person name="Varghese N."/>
            <person name="Submissions S."/>
        </authorList>
    </citation>
    <scope>NUCLEOTIDE SEQUENCE [LARGE SCALE GENOMIC DNA]</scope>
    <source>
        <strain evidence="18">DSM 16512</strain>
    </source>
</reference>
<keyword evidence="9" id="KW-0408">Iron</keyword>
<evidence type="ECO:0000256" key="3">
    <source>
        <dbReference type="ARBA" id="ARBA00005404"/>
    </source>
</evidence>
<dbReference type="Gene3D" id="3.30.70.20">
    <property type="match status" value="1"/>
</dbReference>
<evidence type="ECO:0000256" key="5">
    <source>
        <dbReference type="ARBA" id="ARBA00022714"/>
    </source>
</evidence>
<dbReference type="InterPro" id="IPR050157">
    <property type="entry name" value="PSI_iron-sulfur_center"/>
</dbReference>
<keyword evidence="7" id="KW-0677">Repeat</keyword>
<dbReference type="GO" id="GO:0016491">
    <property type="term" value="F:oxidoreductase activity"/>
    <property type="evidence" value="ECO:0007669"/>
    <property type="project" value="InterPro"/>
</dbReference>
<evidence type="ECO:0000259" key="14">
    <source>
        <dbReference type="PROSITE" id="PS51085"/>
    </source>
</evidence>
<keyword evidence="5" id="KW-0001">2Fe-2S</keyword>
<sequence>MVKFYIDGKEVVAQKGETILQVARREGIYIPTMCYLSKVKPIESCRLCVVEVEGVDGFVLSCQTPVTPDINVITNSPELYEHRQNIMKLYDVNHPLECGVCDKSGECDLQNKTLEFNVGSQEFTAKDQYRPIQYWKYIQYDPSLCILCEKCVHVCNEVIGDDAIDIYFGGYKSHIIPKNAETLDCTFCGECIAVCPVGALISSDFKYTSNAWELRRIPASCAHCSAACHLYYEVKHDSIFNPDPKIYRVKNEFEFATLCGAGRFGFDFENRAKKDEKAFENAIAAFQKADTIEFTSFITNEEAFILQKLKEKFGYKLINKEARAYQKFLQNYGSYSGKSLYTADLESIKKSDFIILLGTFSSSDNPAVRYAYTVAHKHRKAEIINMHPIEDDLLKPIVTKFVKYEVGSEEAVLAMLLDALLDNEAKKKVGKKWFESLDIGYLSAESSVGEEEIGEIIARLQRKKRLRETNFTLILGEDLYTHPRAENIAKLAGIIERFTDFQVMLIPPKTNSLGVALICELDDEAGEYTIGYNIKGDFTLSALGDGDLDMPALNQQEGTFTNIDKRVVPTNVALPYEGYVLNDIARALGVSDKEYTIEFTQELPQEKGYQEVAFDDLPNEFLNDGTEQRGYVLKIQKVNLSRKNAEPIEELPEFNGTVIYRCEPVLQFSPFTNKAHQLAWECDLVGSEQFSVAAKLEDGDHVVIHSRHGEIYKKFKIDKKLKGTIALLGVSDMGEKYFAMQDSYRYEKVKITKRDEL</sequence>
<feature type="domain" description="4Fe-4S ferredoxin-type" evidence="15">
    <location>
        <begin position="174"/>
        <end position="205"/>
    </location>
</feature>
<dbReference type="InterPro" id="IPR001041">
    <property type="entry name" value="2Fe-2S_ferredoxin-type"/>
</dbReference>
<dbReference type="Proteomes" id="UP000192602">
    <property type="component" value="Unassembled WGS sequence"/>
</dbReference>
<accession>A0A1W1WRP1</accession>
<keyword evidence="4" id="KW-0004">4Fe-4S</keyword>
<dbReference type="CDD" id="cd00207">
    <property type="entry name" value="fer2"/>
    <property type="match status" value="1"/>
</dbReference>
<dbReference type="NCBIfam" id="NF006305">
    <property type="entry name" value="PRK08493.1"/>
    <property type="match status" value="1"/>
</dbReference>
<dbReference type="SUPFAM" id="SSF53706">
    <property type="entry name" value="Formate dehydrogenase/DMSO reductase, domains 1-3"/>
    <property type="match status" value="1"/>
</dbReference>
<dbReference type="GO" id="GO:0016020">
    <property type="term" value="C:membrane"/>
    <property type="evidence" value="ECO:0007669"/>
    <property type="project" value="UniProtKB-SubCell"/>
</dbReference>
<keyword evidence="11" id="KW-0520">NAD</keyword>
<evidence type="ECO:0000256" key="13">
    <source>
        <dbReference type="ARBA" id="ARBA00034078"/>
    </source>
</evidence>
<evidence type="ECO:0000256" key="10">
    <source>
        <dbReference type="ARBA" id="ARBA00023014"/>
    </source>
</evidence>
<dbReference type="OrthoDB" id="9816402at2"/>
<evidence type="ECO:0000256" key="9">
    <source>
        <dbReference type="ARBA" id="ARBA00023004"/>
    </source>
</evidence>
<name>A0A1W1WRP1_9BACT</name>
<dbReference type="PROSITE" id="PS51379">
    <property type="entry name" value="4FE4S_FER_2"/>
    <property type="match status" value="2"/>
</dbReference>
<evidence type="ECO:0000313" key="18">
    <source>
        <dbReference type="Proteomes" id="UP000192602"/>
    </source>
</evidence>
<comment type="cofactor">
    <cofactor evidence="13">
        <name>[2Fe-2S] cluster</name>
        <dbReference type="ChEBI" id="CHEBI:190135"/>
    </cofactor>
</comment>
<feature type="domain" description="2Fe-2S ferredoxin-type" evidence="14">
    <location>
        <begin position="1"/>
        <end position="78"/>
    </location>
</feature>
<proteinExistence type="inferred from homology"/>
<evidence type="ECO:0000256" key="6">
    <source>
        <dbReference type="ARBA" id="ARBA00022723"/>
    </source>
</evidence>
<dbReference type="GO" id="GO:0051537">
    <property type="term" value="F:2 iron, 2 sulfur cluster binding"/>
    <property type="evidence" value="ECO:0007669"/>
    <property type="project" value="UniProtKB-KW"/>
</dbReference>
<keyword evidence="18" id="KW-1185">Reference proteome</keyword>
<dbReference type="SUPFAM" id="SSF54292">
    <property type="entry name" value="2Fe-2S ferredoxin-like"/>
    <property type="match status" value="1"/>
</dbReference>
<dbReference type="Pfam" id="PF22117">
    <property type="entry name" value="Fer4_Nqo3"/>
    <property type="match status" value="1"/>
</dbReference>
<dbReference type="Pfam" id="PF13510">
    <property type="entry name" value="Fer2_4"/>
    <property type="match status" value="1"/>
</dbReference>
<dbReference type="RefSeq" id="WP_084275242.1">
    <property type="nucleotide sequence ID" value="NZ_AP026671.1"/>
</dbReference>
<dbReference type="InterPro" id="IPR054351">
    <property type="entry name" value="NADH_UbQ_OxRdtase_ferredoxin"/>
</dbReference>
<dbReference type="Gene3D" id="2.20.25.90">
    <property type="entry name" value="ADC-like domains"/>
    <property type="match status" value="1"/>
</dbReference>
<dbReference type="PROSITE" id="PS51839">
    <property type="entry name" value="4FE4S_HC3"/>
    <property type="match status" value="1"/>
</dbReference>
<dbReference type="FunFam" id="3.30.70.20:FF:000035">
    <property type="entry name" value="Iron hydrogenase 1"/>
    <property type="match status" value="1"/>
</dbReference>
<evidence type="ECO:0000259" key="15">
    <source>
        <dbReference type="PROSITE" id="PS51379"/>
    </source>
</evidence>
<keyword evidence="8" id="KW-1278">Translocase</keyword>
<keyword evidence="12" id="KW-0472">Membrane</keyword>
<dbReference type="SMART" id="SM00929">
    <property type="entry name" value="NADH-G_4Fe-4S_3"/>
    <property type="match status" value="1"/>
</dbReference>
<dbReference type="FunFam" id="3.10.20.740:FF:000004">
    <property type="entry name" value="NADH-quinone oxidoreductase"/>
    <property type="match status" value="1"/>
</dbReference>
<dbReference type="PANTHER" id="PTHR24960">
    <property type="entry name" value="PHOTOSYSTEM I IRON-SULFUR CENTER-RELATED"/>
    <property type="match status" value="1"/>
</dbReference>
<gene>
    <name evidence="17" type="ORF">SAMN05660197_0780</name>
</gene>
<evidence type="ECO:0000256" key="1">
    <source>
        <dbReference type="ARBA" id="ARBA00001966"/>
    </source>
</evidence>
<dbReference type="InterPro" id="IPR017896">
    <property type="entry name" value="4Fe4S_Fe-S-bd"/>
</dbReference>
<evidence type="ECO:0000313" key="17">
    <source>
        <dbReference type="EMBL" id="SMC08988.1"/>
    </source>
</evidence>
<keyword evidence="6" id="KW-0479">Metal-binding</keyword>
<dbReference type="InterPro" id="IPR017900">
    <property type="entry name" value="4Fe4S_Fe_S_CS"/>
</dbReference>
<dbReference type="PROSITE" id="PS51085">
    <property type="entry name" value="2FE2S_FER_2"/>
    <property type="match status" value="1"/>
</dbReference>
<keyword evidence="10" id="KW-0411">Iron-sulfur</keyword>
<evidence type="ECO:0000259" key="16">
    <source>
        <dbReference type="PROSITE" id="PS51839"/>
    </source>
</evidence>
<protein>
    <submittedName>
        <fullName evidence="17">NADH dehydrogenase subunit G</fullName>
    </submittedName>
</protein>
<comment type="similarity">
    <text evidence="3">Belongs to the complex I 75 kDa subunit family.</text>
</comment>
<evidence type="ECO:0000256" key="4">
    <source>
        <dbReference type="ARBA" id="ARBA00022485"/>
    </source>
</evidence>
<evidence type="ECO:0000256" key="11">
    <source>
        <dbReference type="ARBA" id="ARBA00023027"/>
    </source>
</evidence>
<evidence type="ECO:0000256" key="8">
    <source>
        <dbReference type="ARBA" id="ARBA00022967"/>
    </source>
</evidence>
<dbReference type="InterPro" id="IPR019574">
    <property type="entry name" value="NADH_UbQ_OxRdtase_Gsu_4Fe4S-bd"/>
</dbReference>
<dbReference type="AlphaFoldDB" id="A0A1W1WRP1"/>
<comment type="cofactor">
    <cofactor evidence="1">
        <name>[4Fe-4S] cluster</name>
        <dbReference type="ChEBI" id="CHEBI:49883"/>
    </cofactor>
</comment>
<dbReference type="SUPFAM" id="SSF54862">
    <property type="entry name" value="4Fe-4S ferredoxins"/>
    <property type="match status" value="1"/>
</dbReference>
<feature type="domain" description="4Fe-4S His(Cys)3-ligated-type" evidence="16">
    <location>
        <begin position="78"/>
        <end position="117"/>
    </location>
</feature>
<dbReference type="EMBL" id="FWWZ01000001">
    <property type="protein sequence ID" value="SMC08988.1"/>
    <property type="molecule type" value="Genomic_DNA"/>
</dbReference>
<dbReference type="STRING" id="1069081.SAMN05660197_0780"/>
<dbReference type="Gene3D" id="3.10.20.740">
    <property type="match status" value="1"/>
</dbReference>
<dbReference type="PANTHER" id="PTHR24960:SF84">
    <property type="entry name" value="HYDROGENASE SUBUNIT"/>
    <property type="match status" value="1"/>
</dbReference>
<dbReference type="GO" id="GO:0046872">
    <property type="term" value="F:metal ion binding"/>
    <property type="evidence" value="ECO:0007669"/>
    <property type="project" value="UniProtKB-KW"/>
</dbReference>
<feature type="domain" description="4Fe-4S ferredoxin-type" evidence="15">
    <location>
        <begin position="136"/>
        <end position="169"/>
    </location>
</feature>
<evidence type="ECO:0000256" key="12">
    <source>
        <dbReference type="ARBA" id="ARBA00023136"/>
    </source>
</evidence>